<gene>
    <name evidence="2" type="ORF">ADUPG1_008438</name>
</gene>
<evidence type="ECO:0000256" key="1">
    <source>
        <dbReference type="SAM" id="Coils"/>
    </source>
</evidence>
<comment type="caution">
    <text evidence="2">The sequence shown here is derived from an EMBL/GenBank/DDBJ whole genome shotgun (WGS) entry which is preliminary data.</text>
</comment>
<evidence type="ECO:0000313" key="2">
    <source>
        <dbReference type="EMBL" id="GKT35241.1"/>
    </source>
</evidence>
<dbReference type="EMBL" id="BQXS01010950">
    <property type="protein sequence ID" value="GKT35241.1"/>
    <property type="molecule type" value="Genomic_DNA"/>
</dbReference>
<evidence type="ECO:0000313" key="3">
    <source>
        <dbReference type="Proteomes" id="UP001057375"/>
    </source>
</evidence>
<reference evidence="2" key="1">
    <citation type="submission" date="2022-03" db="EMBL/GenBank/DDBJ databases">
        <title>Draft genome sequence of Aduncisulcus paluster, a free-living microaerophilic Fornicata.</title>
        <authorList>
            <person name="Yuyama I."/>
            <person name="Kume K."/>
            <person name="Tamura T."/>
            <person name="Inagaki Y."/>
            <person name="Hashimoto T."/>
        </authorList>
    </citation>
    <scope>NUCLEOTIDE SEQUENCE</scope>
    <source>
        <strain evidence="2">NY0171</strain>
    </source>
</reference>
<organism evidence="2 3">
    <name type="scientific">Aduncisulcus paluster</name>
    <dbReference type="NCBI Taxonomy" id="2918883"/>
    <lineage>
        <taxon>Eukaryota</taxon>
        <taxon>Metamonada</taxon>
        <taxon>Carpediemonas-like organisms</taxon>
        <taxon>Aduncisulcus</taxon>
    </lineage>
</organism>
<dbReference type="InterPro" id="IPR009053">
    <property type="entry name" value="Prefoldin"/>
</dbReference>
<dbReference type="SUPFAM" id="SSF46579">
    <property type="entry name" value="Prefoldin"/>
    <property type="match status" value="1"/>
</dbReference>
<proteinExistence type="predicted"/>
<sequence length="130" mass="15494">MNKELIEEFQKVQKRLMVERQQIQQITQTMNFKKIEVAKTEKMLEEICASKDCPKFNNFGKAYVVIDHTELVDDLRKKMKKLQNEERILGDSLKYAQKRIKGTEDRFSEVLKTIQAENEKLQKLEDDKKK</sequence>
<accession>A0ABQ5KTA0</accession>
<keyword evidence="3" id="KW-1185">Reference proteome</keyword>
<keyword evidence="1" id="KW-0175">Coiled coil</keyword>
<feature type="coiled-coil region" evidence="1">
    <location>
        <begin position="65"/>
        <end position="127"/>
    </location>
</feature>
<name>A0ABQ5KTA0_9EUKA</name>
<dbReference type="Proteomes" id="UP001057375">
    <property type="component" value="Unassembled WGS sequence"/>
</dbReference>
<dbReference type="Gene3D" id="1.10.287.370">
    <property type="match status" value="1"/>
</dbReference>
<protein>
    <recommendedName>
        <fullName evidence="4">Prefoldin subunit 1</fullName>
    </recommendedName>
</protein>
<evidence type="ECO:0008006" key="4">
    <source>
        <dbReference type="Google" id="ProtNLM"/>
    </source>
</evidence>